<sequence>MTVFGSISDSDVPRDIKSLLRNKAKKGRAQLGQMPQRMSVPLSRHTKAVNAVHWSPTHAHLLASASMDQTICIWNVWSSDQKVARVLNFHNAAIKDVKWSGQGLFVLSCGYDSSSKLVDVERGIETQVYKEDQVVSVVKFHPDNFNLFVSGGPKAVVHEYIRGHDPILDVEFTMNGKQIISSSDVSGRNLSENSIVVWDVSRQVPLSNQVHVPFPFTFERNWFQQWGANIATSERNLNKYKRYESHGVSGFPIKCMFSVDGEKLISGSSDGSIYFYDYRSSELVRKIKAYEQACIDIAIHPSIPNGWDSMKFASVITGPHREEKLKYPIVTKRGCDFMKFDLSSLALNIKKTYIHHSDDACVRRILNQINDGVEGGSLLLGMEQSGNGAVDSNV</sequence>
<gene>
    <name evidence="4" type="ORF">Prudu_1447S001500</name>
</gene>
<dbReference type="PROSITE" id="PS50082">
    <property type="entry name" value="WD_REPEATS_2"/>
    <property type="match status" value="2"/>
</dbReference>
<dbReference type="Pfam" id="PF00400">
    <property type="entry name" value="WD40"/>
    <property type="match status" value="3"/>
</dbReference>
<evidence type="ECO:0000256" key="2">
    <source>
        <dbReference type="ARBA" id="ARBA00022737"/>
    </source>
</evidence>
<dbReference type="SMART" id="SM00320">
    <property type="entry name" value="WD40"/>
    <property type="match status" value="4"/>
</dbReference>
<dbReference type="PANTHER" id="PTHR44566:SF1">
    <property type="entry name" value="WD REPEAT-CONTAINING PROTEIN 25"/>
    <property type="match status" value="1"/>
</dbReference>
<evidence type="ECO:0000256" key="3">
    <source>
        <dbReference type="PROSITE-ProRule" id="PRU00221"/>
    </source>
</evidence>
<dbReference type="SUPFAM" id="SSF50978">
    <property type="entry name" value="WD40 repeat-like"/>
    <property type="match status" value="1"/>
</dbReference>
<dbReference type="PANTHER" id="PTHR44566">
    <property type="entry name" value="TRANSDUCIN/WD40 REPEAT-LIKE SUPERFAMILY PROTEIN"/>
    <property type="match status" value="1"/>
</dbReference>
<reference evidence="4" key="1">
    <citation type="journal article" date="2019" name="Science">
        <title>Mutation of a bHLH transcription factor allowed almond domestication.</title>
        <authorList>
            <person name="Sanchez-Perez R."/>
            <person name="Pavan S."/>
            <person name="Mazzeo R."/>
            <person name="Moldovan C."/>
            <person name="Aiese Cigliano R."/>
            <person name="Del Cueto J."/>
            <person name="Ricciardi F."/>
            <person name="Lotti C."/>
            <person name="Ricciardi L."/>
            <person name="Dicenta F."/>
            <person name="Lopez-Marques R.L."/>
            <person name="Lindberg Moller B."/>
        </authorList>
    </citation>
    <scope>NUCLEOTIDE SEQUENCE</scope>
</reference>
<dbReference type="PROSITE" id="PS50294">
    <property type="entry name" value="WD_REPEATS_REGION"/>
    <property type="match status" value="1"/>
</dbReference>
<dbReference type="PROSITE" id="PS00678">
    <property type="entry name" value="WD_REPEATS_1"/>
    <property type="match status" value="1"/>
</dbReference>
<dbReference type="Gene3D" id="2.130.10.10">
    <property type="entry name" value="YVTN repeat-like/Quinoprotein amine dehydrogenase"/>
    <property type="match status" value="1"/>
</dbReference>
<proteinExistence type="predicted"/>
<dbReference type="InterPro" id="IPR001680">
    <property type="entry name" value="WD40_rpt"/>
</dbReference>
<dbReference type="AlphaFoldDB" id="A0A5H2XQQ1"/>
<feature type="repeat" description="WD" evidence="3">
    <location>
        <begin position="257"/>
        <end position="286"/>
    </location>
</feature>
<evidence type="ECO:0000313" key="4">
    <source>
        <dbReference type="EMBL" id="BBN70227.1"/>
    </source>
</evidence>
<feature type="repeat" description="WD" evidence="3">
    <location>
        <begin position="42"/>
        <end position="76"/>
    </location>
</feature>
<accession>A0A5H2XQQ1</accession>
<dbReference type="InterPro" id="IPR036322">
    <property type="entry name" value="WD40_repeat_dom_sf"/>
</dbReference>
<organism evidence="4">
    <name type="scientific">Prunus dulcis</name>
    <name type="common">Almond</name>
    <name type="synonym">Amygdalus dulcis</name>
    <dbReference type="NCBI Taxonomy" id="3755"/>
    <lineage>
        <taxon>Eukaryota</taxon>
        <taxon>Viridiplantae</taxon>
        <taxon>Streptophyta</taxon>
        <taxon>Embryophyta</taxon>
        <taxon>Tracheophyta</taxon>
        <taxon>Spermatophyta</taxon>
        <taxon>Magnoliopsida</taxon>
        <taxon>eudicotyledons</taxon>
        <taxon>Gunneridae</taxon>
        <taxon>Pentapetalae</taxon>
        <taxon>rosids</taxon>
        <taxon>fabids</taxon>
        <taxon>Rosales</taxon>
        <taxon>Rosaceae</taxon>
        <taxon>Amygdaloideae</taxon>
        <taxon>Amygdaleae</taxon>
        <taxon>Prunus</taxon>
    </lineage>
</organism>
<name>A0A5H2XQQ1_PRUDU</name>
<keyword evidence="1 3" id="KW-0853">WD repeat</keyword>
<dbReference type="InterPro" id="IPR019775">
    <property type="entry name" value="WD40_repeat_CS"/>
</dbReference>
<dbReference type="InterPro" id="IPR053053">
    <property type="entry name" value="WD_repeat_protein"/>
</dbReference>
<dbReference type="EMBL" id="AP021784">
    <property type="protein sequence ID" value="BBN70227.1"/>
    <property type="molecule type" value="Genomic_DNA"/>
</dbReference>
<evidence type="ECO:0000256" key="1">
    <source>
        <dbReference type="ARBA" id="ARBA00022574"/>
    </source>
</evidence>
<keyword evidence="2" id="KW-0677">Repeat</keyword>
<dbReference type="InterPro" id="IPR015943">
    <property type="entry name" value="WD40/YVTN_repeat-like_dom_sf"/>
</dbReference>
<protein>
    <submittedName>
        <fullName evidence="4">Transducin/WD40 repeat-like superfamily protein</fullName>
    </submittedName>
</protein>